<name>A0A9N9TSP8_PHYSR</name>
<evidence type="ECO:0000313" key="4">
    <source>
        <dbReference type="Proteomes" id="UP001153712"/>
    </source>
</evidence>
<accession>A0A9N9TSP8</accession>
<dbReference type="InterPro" id="IPR010448">
    <property type="entry name" value="Torsin"/>
</dbReference>
<keyword evidence="4" id="KW-1185">Reference proteome</keyword>
<dbReference type="Gene3D" id="3.40.50.300">
    <property type="entry name" value="P-loop containing nucleotide triphosphate hydrolases"/>
    <property type="match status" value="1"/>
</dbReference>
<dbReference type="GO" id="GO:0012505">
    <property type="term" value="C:endomembrane system"/>
    <property type="evidence" value="ECO:0007669"/>
    <property type="project" value="UniProtKB-ARBA"/>
</dbReference>
<dbReference type="InterPro" id="IPR027417">
    <property type="entry name" value="P-loop_NTPase"/>
</dbReference>
<dbReference type="GO" id="GO:0071218">
    <property type="term" value="P:cellular response to misfolded protein"/>
    <property type="evidence" value="ECO:0007669"/>
    <property type="project" value="TreeGrafter"/>
</dbReference>
<dbReference type="PANTHER" id="PTHR10760:SF2">
    <property type="entry name" value="LD13476P-RELATED"/>
    <property type="match status" value="1"/>
</dbReference>
<evidence type="ECO:0008006" key="5">
    <source>
        <dbReference type="Google" id="ProtNLM"/>
    </source>
</evidence>
<feature type="chain" id="PRO_5040388331" description="Torsin" evidence="2">
    <location>
        <begin position="23"/>
        <end position="326"/>
    </location>
</feature>
<evidence type="ECO:0000256" key="1">
    <source>
        <dbReference type="ARBA" id="ARBA00006235"/>
    </source>
</evidence>
<dbReference type="PANTHER" id="PTHR10760">
    <property type="entry name" value="TORSIN"/>
    <property type="match status" value="1"/>
</dbReference>
<dbReference type="GO" id="GO:0005524">
    <property type="term" value="F:ATP binding"/>
    <property type="evidence" value="ECO:0007669"/>
    <property type="project" value="InterPro"/>
</dbReference>
<evidence type="ECO:0000313" key="3">
    <source>
        <dbReference type="EMBL" id="CAG9861047.1"/>
    </source>
</evidence>
<feature type="signal peptide" evidence="2">
    <location>
        <begin position="1"/>
        <end position="22"/>
    </location>
</feature>
<dbReference type="AlphaFoldDB" id="A0A9N9TSP8"/>
<organism evidence="3 4">
    <name type="scientific">Phyllotreta striolata</name>
    <name type="common">Striped flea beetle</name>
    <name type="synonym">Crioceris striolata</name>
    <dbReference type="NCBI Taxonomy" id="444603"/>
    <lineage>
        <taxon>Eukaryota</taxon>
        <taxon>Metazoa</taxon>
        <taxon>Ecdysozoa</taxon>
        <taxon>Arthropoda</taxon>
        <taxon>Hexapoda</taxon>
        <taxon>Insecta</taxon>
        <taxon>Pterygota</taxon>
        <taxon>Neoptera</taxon>
        <taxon>Endopterygota</taxon>
        <taxon>Coleoptera</taxon>
        <taxon>Polyphaga</taxon>
        <taxon>Cucujiformia</taxon>
        <taxon>Chrysomeloidea</taxon>
        <taxon>Chrysomelidae</taxon>
        <taxon>Galerucinae</taxon>
        <taxon>Alticini</taxon>
        <taxon>Phyllotreta</taxon>
    </lineage>
</organism>
<dbReference type="SUPFAM" id="SSF52540">
    <property type="entry name" value="P-loop containing nucleoside triphosphate hydrolases"/>
    <property type="match status" value="1"/>
</dbReference>
<dbReference type="Pfam" id="PF06309">
    <property type="entry name" value="Torsin"/>
    <property type="match status" value="1"/>
</dbReference>
<dbReference type="GO" id="GO:0016887">
    <property type="term" value="F:ATP hydrolysis activity"/>
    <property type="evidence" value="ECO:0007669"/>
    <property type="project" value="InterPro"/>
</dbReference>
<keyword evidence="2" id="KW-0732">Signal</keyword>
<comment type="similarity">
    <text evidence="1">Belongs to the ClpA/ClpB family. Torsin subfamily.</text>
</comment>
<gene>
    <name evidence="3" type="ORF">PHYEVI_LOCUS7393</name>
</gene>
<dbReference type="OrthoDB" id="19623at2759"/>
<reference evidence="3" key="1">
    <citation type="submission" date="2022-01" db="EMBL/GenBank/DDBJ databases">
        <authorList>
            <person name="King R."/>
        </authorList>
    </citation>
    <scope>NUCLEOTIDE SEQUENCE</scope>
</reference>
<sequence length="326" mass="37815">MWLNYKSTFLIIVLMWLKCVKPWSYNPLCLVQECCNDDYIINDIKGLYSTIKSKIYGQHLVEVAIDAISSHIHFKPPKPLTLSFHGWAGSGKNYVSSFIVDHLYKRGFKSNYIHNFIGRIHFPEDSHAKQYKDNLYSWLKGNLTSCSRQLFIFDEVHLMPPSVLNAVKPLIDYRTNVDKIDYTQAIFIFLSNTGATLVNERYNELWSKGIQREDMKLSHFDSLISKGAFNEEGGFHFSDTIRANLIDHYIPFLPMQVNHVIDCIKDQFRERGVASPQQTHIDEILEYIEWAPADTKLYSKTGCKRISSLVAVAVAKHYRHTQKREL</sequence>
<dbReference type="EMBL" id="OU900097">
    <property type="protein sequence ID" value="CAG9861047.1"/>
    <property type="molecule type" value="Genomic_DNA"/>
</dbReference>
<dbReference type="Proteomes" id="UP001153712">
    <property type="component" value="Chromosome 4"/>
</dbReference>
<evidence type="ECO:0000256" key="2">
    <source>
        <dbReference type="SAM" id="SignalP"/>
    </source>
</evidence>
<proteinExistence type="inferred from homology"/>
<dbReference type="GO" id="GO:0005737">
    <property type="term" value="C:cytoplasm"/>
    <property type="evidence" value="ECO:0007669"/>
    <property type="project" value="UniProtKB-ARBA"/>
</dbReference>
<protein>
    <recommendedName>
        <fullName evidence="5">Torsin</fullName>
    </recommendedName>
</protein>